<organism evidence="1 2">
    <name type="scientific">Paeniglutamicibacter psychrophenolicus</name>
    <dbReference type="NCBI Taxonomy" id="257454"/>
    <lineage>
        <taxon>Bacteria</taxon>
        <taxon>Bacillati</taxon>
        <taxon>Actinomycetota</taxon>
        <taxon>Actinomycetes</taxon>
        <taxon>Micrococcales</taxon>
        <taxon>Micrococcaceae</taxon>
        <taxon>Paeniglutamicibacter</taxon>
    </lineage>
</organism>
<sequence>MAPHPIKLSSPQRTAVARMRLAAQGLLPRIPVATMAAGASSPAGVVSAMGMVQAQDLPQGCWAVGVRLPGSGLSDIHAALADGSVIRCWGARGTLMLIAPALHAVLLSVTGPRMDAAMAATRAAEGITEAEIARLADVALERCSGAGATRAQLLAAFEQAGSSIAGQRGYHLIVAVSLRGVIVQGPMEPGSNTRQLFMATDQWIGRREPSPDPEEALRLLAGNYIRSHGPATAADCAWWLGMPLVPVRGALAAQQRQLPGRSLGGEVFHFAEEHSNRWASLHGARGMLALPGFDEFLLGYKDRSAALAPEHAQAVTPGKNGIFLRTLVSSGHVVGTWAVEGSGGTLRARSTVFEPAHSARNEAAIRRAMQAYMDFRAS</sequence>
<accession>A0ABS4WCM5</accession>
<dbReference type="Pfam" id="PF06224">
    <property type="entry name" value="AlkZ-like"/>
    <property type="match status" value="1"/>
</dbReference>
<name>A0ABS4WCM5_9MICC</name>
<evidence type="ECO:0008006" key="3">
    <source>
        <dbReference type="Google" id="ProtNLM"/>
    </source>
</evidence>
<dbReference type="PANTHER" id="PTHR38479">
    <property type="entry name" value="LMO0824 PROTEIN"/>
    <property type="match status" value="1"/>
</dbReference>
<dbReference type="EMBL" id="JAGIOE010000001">
    <property type="protein sequence ID" value="MBP2373950.1"/>
    <property type="molecule type" value="Genomic_DNA"/>
</dbReference>
<keyword evidence="2" id="KW-1185">Reference proteome</keyword>
<comment type="caution">
    <text evidence="1">The sequence shown here is derived from an EMBL/GenBank/DDBJ whole genome shotgun (WGS) entry which is preliminary data.</text>
</comment>
<proteinExistence type="predicted"/>
<evidence type="ECO:0000313" key="1">
    <source>
        <dbReference type="EMBL" id="MBP2373950.1"/>
    </source>
</evidence>
<reference evidence="1 2" key="1">
    <citation type="submission" date="2021-03" db="EMBL/GenBank/DDBJ databases">
        <title>Sequencing the genomes of 1000 actinobacteria strains.</title>
        <authorList>
            <person name="Klenk H.-P."/>
        </authorList>
    </citation>
    <scope>NUCLEOTIDE SEQUENCE [LARGE SCALE GENOMIC DNA]</scope>
    <source>
        <strain evidence="1 2">DSM 15454</strain>
    </source>
</reference>
<dbReference type="InterPro" id="IPR009351">
    <property type="entry name" value="AlkZ-like"/>
</dbReference>
<protein>
    <recommendedName>
        <fullName evidence="3">Winged helix DNA-binding domain-containing protein</fullName>
    </recommendedName>
</protein>
<dbReference type="RefSeq" id="WP_209907063.1">
    <property type="nucleotide sequence ID" value="NZ_BAAAMI010000011.1"/>
</dbReference>
<dbReference type="PANTHER" id="PTHR38479:SF2">
    <property type="entry name" value="WINGED HELIX DNA-BINDING DOMAIN-CONTAINING PROTEIN"/>
    <property type="match status" value="1"/>
</dbReference>
<gene>
    <name evidence="1" type="ORF">JOF46_001862</name>
</gene>
<dbReference type="Proteomes" id="UP000766570">
    <property type="component" value="Unassembled WGS sequence"/>
</dbReference>
<evidence type="ECO:0000313" key="2">
    <source>
        <dbReference type="Proteomes" id="UP000766570"/>
    </source>
</evidence>